<keyword evidence="2" id="KW-0853">WD repeat</keyword>
<feature type="region of interest" description="Disordered" evidence="5">
    <location>
        <begin position="320"/>
        <end position="346"/>
    </location>
</feature>
<dbReference type="EMBL" id="CAJPDQ010000004">
    <property type="protein sequence ID" value="CAF9908636.1"/>
    <property type="molecule type" value="Genomic_DNA"/>
</dbReference>
<dbReference type="InterPro" id="IPR036322">
    <property type="entry name" value="WD40_repeat_dom_sf"/>
</dbReference>
<dbReference type="InterPro" id="IPR048720">
    <property type="entry name" value="PROPPIN"/>
</dbReference>
<keyword evidence="7" id="KW-1185">Reference proteome</keyword>
<protein>
    <recommendedName>
        <fullName evidence="8">SVP1-like protein 2</fullName>
    </recommendedName>
</protein>
<evidence type="ECO:0000313" key="7">
    <source>
        <dbReference type="Proteomes" id="UP000664169"/>
    </source>
</evidence>
<dbReference type="PANTHER" id="PTHR11227">
    <property type="entry name" value="WD-REPEAT PROTEIN INTERACTING WITH PHOSPHOINOSIDES WIPI -RELATED"/>
    <property type="match status" value="1"/>
</dbReference>
<accession>A0A8H3EK48</accession>
<dbReference type="GO" id="GO:0005774">
    <property type="term" value="C:vacuolar membrane"/>
    <property type="evidence" value="ECO:0007669"/>
    <property type="project" value="UniProtKB-SubCell"/>
</dbReference>
<dbReference type="Proteomes" id="UP000664169">
    <property type="component" value="Unassembled WGS sequence"/>
</dbReference>
<dbReference type="PROSITE" id="PS00018">
    <property type="entry name" value="EF_HAND_1"/>
    <property type="match status" value="1"/>
</dbReference>
<dbReference type="OrthoDB" id="1667587at2759"/>
<reference evidence="6" key="1">
    <citation type="submission" date="2021-03" db="EMBL/GenBank/DDBJ databases">
        <authorList>
            <person name="Tagirdzhanova G."/>
        </authorList>
    </citation>
    <scope>NUCLEOTIDE SEQUENCE</scope>
</reference>
<dbReference type="AlphaFoldDB" id="A0A8H3EK48"/>
<dbReference type="InterPro" id="IPR001680">
    <property type="entry name" value="WD40_rpt"/>
</dbReference>
<evidence type="ECO:0000256" key="3">
    <source>
        <dbReference type="ARBA" id="ARBA00022737"/>
    </source>
</evidence>
<evidence type="ECO:0000256" key="1">
    <source>
        <dbReference type="ARBA" id="ARBA00004148"/>
    </source>
</evidence>
<comment type="similarity">
    <text evidence="4">Belongs to the WD repeat PROPPIN family.</text>
</comment>
<dbReference type="Pfam" id="PF21032">
    <property type="entry name" value="PROPPIN"/>
    <property type="match status" value="1"/>
</dbReference>
<organism evidence="6 7">
    <name type="scientific">Gomphillus americanus</name>
    <dbReference type="NCBI Taxonomy" id="1940652"/>
    <lineage>
        <taxon>Eukaryota</taxon>
        <taxon>Fungi</taxon>
        <taxon>Dikarya</taxon>
        <taxon>Ascomycota</taxon>
        <taxon>Pezizomycotina</taxon>
        <taxon>Lecanoromycetes</taxon>
        <taxon>OSLEUM clade</taxon>
        <taxon>Ostropomycetidae</taxon>
        <taxon>Ostropales</taxon>
        <taxon>Graphidaceae</taxon>
        <taxon>Gomphilloideae</taxon>
        <taxon>Gomphillus</taxon>
    </lineage>
</organism>
<dbReference type="SMART" id="SM00320">
    <property type="entry name" value="WD40"/>
    <property type="match status" value="3"/>
</dbReference>
<evidence type="ECO:0008006" key="8">
    <source>
        <dbReference type="Google" id="ProtNLM"/>
    </source>
</evidence>
<keyword evidence="3" id="KW-0677">Repeat</keyword>
<dbReference type="Gene3D" id="2.130.10.10">
    <property type="entry name" value="YVTN repeat-like/Quinoprotein amine dehydrogenase"/>
    <property type="match status" value="1"/>
</dbReference>
<name>A0A8H3EK48_9LECA</name>
<sequence length="402" mass="43562">MNTRRPISETSTPVSLSVAFNQDASCFAVGLNSGFCIFNAESCELDVKRRKFCSVSYSPSLSKKAFNGGIGQVQMLERSNYMALIGGGIHPRYKQNILNIWDEGQRKVALTIELRTSVLGARLSKQRIVAALQTSIHIYGFASSPKKQYVFETADNPLGLCCLGKKIVAFPGKTPGNVQLVELATGNVTIIPAHSSPLRALELSPNGELLATASEKGTLVRIFSTSNSTKIAELRRGVDAAIIFSMKISPNNKMLAVTSDKSTLHIFDIPSMEKATHSEASGEIGNSTANKWSFLSKLPFLPRAFSDTYSFASATFNSDDDPDATVDSSTAKPPKPIPGIPGGRAPKGILGWSNDNAIVVIGAGRDGKWQRFLLKLDKDGNRVCEHAEWRRYLEGESVDGDQ</sequence>
<comment type="caution">
    <text evidence="6">The sequence shown here is derived from an EMBL/GenBank/DDBJ whole genome shotgun (WGS) entry which is preliminary data.</text>
</comment>
<comment type="subcellular location">
    <subcellularLocation>
        <location evidence="1">Vacuole membrane</location>
        <topology evidence="1">Peripheral membrane protein</topology>
    </subcellularLocation>
</comment>
<evidence type="ECO:0000256" key="5">
    <source>
        <dbReference type="SAM" id="MobiDB-lite"/>
    </source>
</evidence>
<dbReference type="InterPro" id="IPR015943">
    <property type="entry name" value="WD40/YVTN_repeat-like_dom_sf"/>
</dbReference>
<evidence type="ECO:0000313" key="6">
    <source>
        <dbReference type="EMBL" id="CAF9908636.1"/>
    </source>
</evidence>
<evidence type="ECO:0000256" key="4">
    <source>
        <dbReference type="ARBA" id="ARBA00025740"/>
    </source>
</evidence>
<gene>
    <name evidence="6" type="ORF">GOMPHAMPRED_006228</name>
</gene>
<evidence type="ECO:0000256" key="2">
    <source>
        <dbReference type="ARBA" id="ARBA00022574"/>
    </source>
</evidence>
<proteinExistence type="inferred from homology"/>
<dbReference type="SUPFAM" id="SSF50978">
    <property type="entry name" value="WD40 repeat-like"/>
    <property type="match status" value="1"/>
</dbReference>
<dbReference type="InterPro" id="IPR018247">
    <property type="entry name" value="EF_Hand_1_Ca_BS"/>
</dbReference>